<organism evidence="2 3">
    <name type="scientific">Liparis tanakae</name>
    <name type="common">Tanaka's snailfish</name>
    <dbReference type="NCBI Taxonomy" id="230148"/>
    <lineage>
        <taxon>Eukaryota</taxon>
        <taxon>Metazoa</taxon>
        <taxon>Chordata</taxon>
        <taxon>Craniata</taxon>
        <taxon>Vertebrata</taxon>
        <taxon>Euteleostomi</taxon>
        <taxon>Actinopterygii</taxon>
        <taxon>Neopterygii</taxon>
        <taxon>Teleostei</taxon>
        <taxon>Neoteleostei</taxon>
        <taxon>Acanthomorphata</taxon>
        <taxon>Eupercaria</taxon>
        <taxon>Perciformes</taxon>
        <taxon>Cottioidei</taxon>
        <taxon>Cottales</taxon>
        <taxon>Liparidae</taxon>
        <taxon>Liparis</taxon>
    </lineage>
</organism>
<dbReference type="EMBL" id="SRLO01000081">
    <property type="protein sequence ID" value="TNN77568.1"/>
    <property type="molecule type" value="Genomic_DNA"/>
</dbReference>
<evidence type="ECO:0000256" key="1">
    <source>
        <dbReference type="SAM" id="MobiDB-lite"/>
    </source>
</evidence>
<gene>
    <name evidence="2" type="ORF">EYF80_012158</name>
</gene>
<feature type="region of interest" description="Disordered" evidence="1">
    <location>
        <begin position="148"/>
        <end position="172"/>
    </location>
</feature>
<sequence length="184" mass="20783">MSAGQSPPSLNGSHEELCVRRLGWFDSLDLLRLIYGPGAGERQTDKEGKKKGRTEKQCGNAVMSRLPAQKQQIISEVYFNWTVYRVQPLSRAKAHWSRAAPSGRPTSSQRSMKLHRLPSEDRPSAFHCMGQAGALGFGLRWQRDGATETSAAWRRGGPQRNQQPSETDKWNRGNKVYFSIEPKW</sequence>
<name>A0A4Z2II84_9TELE</name>
<comment type="caution">
    <text evidence="2">The sequence shown here is derived from an EMBL/GenBank/DDBJ whole genome shotgun (WGS) entry which is preliminary data.</text>
</comment>
<evidence type="ECO:0000313" key="3">
    <source>
        <dbReference type="Proteomes" id="UP000314294"/>
    </source>
</evidence>
<protein>
    <submittedName>
        <fullName evidence="2">Uncharacterized protein</fullName>
    </submittedName>
</protein>
<proteinExistence type="predicted"/>
<dbReference type="AlphaFoldDB" id="A0A4Z2II84"/>
<dbReference type="Proteomes" id="UP000314294">
    <property type="component" value="Unassembled WGS sequence"/>
</dbReference>
<accession>A0A4Z2II84</accession>
<evidence type="ECO:0000313" key="2">
    <source>
        <dbReference type="EMBL" id="TNN77568.1"/>
    </source>
</evidence>
<keyword evidence="3" id="KW-1185">Reference proteome</keyword>
<reference evidence="2 3" key="1">
    <citation type="submission" date="2019-03" db="EMBL/GenBank/DDBJ databases">
        <title>First draft genome of Liparis tanakae, snailfish: a comprehensive survey of snailfish specific genes.</title>
        <authorList>
            <person name="Kim W."/>
            <person name="Song I."/>
            <person name="Jeong J.-H."/>
            <person name="Kim D."/>
            <person name="Kim S."/>
            <person name="Ryu S."/>
            <person name="Song J.Y."/>
            <person name="Lee S.K."/>
        </authorList>
    </citation>
    <scope>NUCLEOTIDE SEQUENCE [LARGE SCALE GENOMIC DNA]</scope>
    <source>
        <tissue evidence="2">Muscle</tissue>
    </source>
</reference>